<evidence type="ECO:0000313" key="10">
    <source>
        <dbReference type="EMBL" id="RUP47934.1"/>
    </source>
</evidence>
<evidence type="ECO:0000256" key="6">
    <source>
        <dbReference type="ARBA" id="ARBA00022967"/>
    </source>
</evidence>
<dbReference type="PANTHER" id="PTHR43607">
    <property type="entry name" value="V-TYPE PROTON ATPASE CATALYTIC SUBUNIT A"/>
    <property type="match status" value="1"/>
</dbReference>
<accession>A0A433DAS3</accession>
<keyword evidence="6" id="KW-1278">Translocase</keyword>
<reference evidence="10 11" key="1">
    <citation type="journal article" date="2018" name="New Phytol.">
        <title>Phylogenomics of Endogonaceae and evolution of mycorrhizas within Mucoromycota.</title>
        <authorList>
            <person name="Chang Y."/>
            <person name="Desiro A."/>
            <person name="Na H."/>
            <person name="Sandor L."/>
            <person name="Lipzen A."/>
            <person name="Clum A."/>
            <person name="Barry K."/>
            <person name="Grigoriev I.V."/>
            <person name="Martin F.M."/>
            <person name="Stajich J.E."/>
            <person name="Smith M.E."/>
            <person name="Bonito G."/>
            <person name="Spatafora J.W."/>
        </authorList>
    </citation>
    <scope>NUCLEOTIDE SEQUENCE [LARGE SCALE GENOMIC DNA]</scope>
    <source>
        <strain evidence="10 11">GMNB39</strain>
    </source>
</reference>
<evidence type="ECO:0000256" key="5">
    <source>
        <dbReference type="ARBA" id="ARBA00022840"/>
    </source>
</evidence>
<gene>
    <name evidence="10" type="ORF">BC936DRAFT_145155</name>
</gene>
<dbReference type="Proteomes" id="UP000268093">
    <property type="component" value="Unassembled WGS sequence"/>
</dbReference>
<keyword evidence="7" id="KW-0406">Ion transport</keyword>
<dbReference type="Gene3D" id="2.30.30.650">
    <property type="match status" value="1"/>
</dbReference>
<dbReference type="Pfam" id="PF02874">
    <property type="entry name" value="ATP-synt_ab_N"/>
    <property type="match status" value="1"/>
</dbReference>
<dbReference type="GO" id="GO:0000329">
    <property type="term" value="C:fungal-type vacuole membrane"/>
    <property type="evidence" value="ECO:0007669"/>
    <property type="project" value="TreeGrafter"/>
</dbReference>
<dbReference type="GO" id="GO:0005524">
    <property type="term" value="F:ATP binding"/>
    <property type="evidence" value="ECO:0007669"/>
    <property type="project" value="UniProtKB-KW"/>
</dbReference>
<dbReference type="OrthoDB" id="1676488at2759"/>
<keyword evidence="4" id="KW-0547">Nucleotide-binding</keyword>
<dbReference type="GO" id="GO:0046034">
    <property type="term" value="P:ATP metabolic process"/>
    <property type="evidence" value="ECO:0007669"/>
    <property type="project" value="InterPro"/>
</dbReference>
<evidence type="ECO:0000256" key="1">
    <source>
        <dbReference type="ARBA" id="ARBA00008936"/>
    </source>
</evidence>
<keyword evidence="5" id="KW-0067">ATP-binding</keyword>
<dbReference type="PANTHER" id="PTHR43607:SF1">
    <property type="entry name" value="H(+)-TRANSPORTING TWO-SECTOR ATPASE"/>
    <property type="match status" value="1"/>
</dbReference>
<sequence length="160" mass="17833">MAGALQNAKRDLPKIRDHEREGDFGSIFAVSGPGKQSQFSLVLLWTNRLLSEAVLFFPKNARLLWILPLFSNRPPQHTVVVAEHMEGSAMHELVSIALSSIKLKNARVVLRMFVGFRAQLTNALWTVFAQVRVGHLELVGEVIRIDGDKATIQVYEETGG</sequence>
<comment type="similarity">
    <text evidence="1">Belongs to the ATPase alpha/beta chains family.</text>
</comment>
<keyword evidence="11" id="KW-1185">Reference proteome</keyword>
<keyword evidence="3" id="KW-0813">Transport</keyword>
<name>A0A433DAS3_9FUNG</name>
<evidence type="ECO:0000256" key="8">
    <source>
        <dbReference type="ARBA" id="ARBA00029427"/>
    </source>
</evidence>
<dbReference type="GO" id="GO:0046961">
    <property type="term" value="F:proton-transporting ATPase activity, rotational mechanism"/>
    <property type="evidence" value="ECO:0007669"/>
    <property type="project" value="InterPro"/>
</dbReference>
<dbReference type="InterPro" id="IPR022878">
    <property type="entry name" value="V-ATPase_asu"/>
</dbReference>
<feature type="domain" description="ATPase F1/V1/A1 complex alpha/beta subunit N-terminal" evidence="9">
    <location>
        <begin position="132"/>
        <end position="160"/>
    </location>
</feature>
<evidence type="ECO:0000256" key="7">
    <source>
        <dbReference type="ARBA" id="ARBA00023065"/>
    </source>
</evidence>
<evidence type="ECO:0000259" key="9">
    <source>
        <dbReference type="Pfam" id="PF02874"/>
    </source>
</evidence>
<evidence type="ECO:0000256" key="3">
    <source>
        <dbReference type="ARBA" id="ARBA00022448"/>
    </source>
</evidence>
<organism evidence="10 11">
    <name type="scientific">Jimgerdemannia flammicorona</name>
    <dbReference type="NCBI Taxonomy" id="994334"/>
    <lineage>
        <taxon>Eukaryota</taxon>
        <taxon>Fungi</taxon>
        <taxon>Fungi incertae sedis</taxon>
        <taxon>Mucoromycota</taxon>
        <taxon>Mucoromycotina</taxon>
        <taxon>Endogonomycetes</taxon>
        <taxon>Endogonales</taxon>
        <taxon>Endogonaceae</taxon>
        <taxon>Jimgerdemannia</taxon>
    </lineage>
</organism>
<proteinExistence type="inferred from homology"/>
<evidence type="ECO:0000256" key="2">
    <source>
        <dbReference type="ARBA" id="ARBA00018860"/>
    </source>
</evidence>
<protein>
    <recommendedName>
        <fullName evidence="2">V-type proton ATPase catalytic subunit A</fullName>
    </recommendedName>
</protein>
<dbReference type="AlphaFoldDB" id="A0A433DAS3"/>
<dbReference type="InterPro" id="IPR004100">
    <property type="entry name" value="ATPase_F1/V1/A1_a/bsu_N"/>
</dbReference>
<evidence type="ECO:0000313" key="11">
    <source>
        <dbReference type="Proteomes" id="UP000268093"/>
    </source>
</evidence>
<comment type="caution">
    <text evidence="10">The sequence shown here is derived from an EMBL/GenBank/DDBJ whole genome shotgun (WGS) entry which is preliminary data.</text>
</comment>
<comment type="subcellular location">
    <subcellularLocation>
        <location evidence="8">Vacuole membrane</location>
        <topology evidence="8">Peripheral membrane protein</topology>
        <orientation evidence="8">Cytoplasmic side</orientation>
    </subcellularLocation>
</comment>
<evidence type="ECO:0000256" key="4">
    <source>
        <dbReference type="ARBA" id="ARBA00022741"/>
    </source>
</evidence>
<dbReference type="EMBL" id="RBNI01003914">
    <property type="protein sequence ID" value="RUP47934.1"/>
    <property type="molecule type" value="Genomic_DNA"/>
</dbReference>